<dbReference type="EMBL" id="CM027684">
    <property type="protein sequence ID" value="KAG0531058.1"/>
    <property type="molecule type" value="Genomic_DNA"/>
</dbReference>
<name>A0A921UGP9_SORBI</name>
<comment type="caution">
    <text evidence="1">The sequence shown here is derived from an EMBL/GenBank/DDBJ whole genome shotgun (WGS) entry which is preliminary data.</text>
</comment>
<dbReference type="AlphaFoldDB" id="A0A921UGP9"/>
<reference evidence="1" key="2">
    <citation type="submission" date="2020-10" db="EMBL/GenBank/DDBJ databases">
        <authorList>
            <person name="Cooper E.A."/>
            <person name="Brenton Z.W."/>
            <person name="Flinn B.S."/>
            <person name="Jenkins J."/>
            <person name="Shu S."/>
            <person name="Flowers D."/>
            <person name="Luo F."/>
            <person name="Wang Y."/>
            <person name="Xia P."/>
            <person name="Barry K."/>
            <person name="Daum C."/>
            <person name="Lipzen A."/>
            <person name="Yoshinaga Y."/>
            <person name="Schmutz J."/>
            <person name="Saski C."/>
            <person name="Vermerris W."/>
            <person name="Kresovich S."/>
        </authorList>
    </citation>
    <scope>NUCLEOTIDE SEQUENCE</scope>
</reference>
<protein>
    <submittedName>
        <fullName evidence="1">Uncharacterized protein</fullName>
    </submittedName>
</protein>
<evidence type="ECO:0000313" key="1">
    <source>
        <dbReference type="EMBL" id="KAG0531058.1"/>
    </source>
</evidence>
<sequence>MCQTKAPLPLIICSYMIRSDMEDSHRKKVTRAGISSRNMGVAQNVTTGAEGSVKHVKLIHFCRQRLDFVSCGPRLLLDPRVILVHHYMVTQEVRAELKISRHFRPVSPFNV</sequence>
<organism evidence="1 2">
    <name type="scientific">Sorghum bicolor</name>
    <name type="common">Sorghum</name>
    <name type="synonym">Sorghum vulgare</name>
    <dbReference type="NCBI Taxonomy" id="4558"/>
    <lineage>
        <taxon>Eukaryota</taxon>
        <taxon>Viridiplantae</taxon>
        <taxon>Streptophyta</taxon>
        <taxon>Embryophyta</taxon>
        <taxon>Tracheophyta</taxon>
        <taxon>Spermatophyta</taxon>
        <taxon>Magnoliopsida</taxon>
        <taxon>Liliopsida</taxon>
        <taxon>Poales</taxon>
        <taxon>Poaceae</taxon>
        <taxon>PACMAD clade</taxon>
        <taxon>Panicoideae</taxon>
        <taxon>Andropogonodae</taxon>
        <taxon>Andropogoneae</taxon>
        <taxon>Sorghinae</taxon>
        <taxon>Sorghum</taxon>
    </lineage>
</organism>
<accession>A0A921UGP9</accession>
<evidence type="ECO:0000313" key="2">
    <source>
        <dbReference type="Proteomes" id="UP000807115"/>
    </source>
</evidence>
<dbReference type="Proteomes" id="UP000807115">
    <property type="component" value="Chromosome 5"/>
</dbReference>
<reference evidence="1" key="1">
    <citation type="journal article" date="2019" name="BMC Genomics">
        <title>A new reference genome for Sorghum bicolor reveals high levels of sequence similarity between sweet and grain genotypes: implications for the genetics of sugar metabolism.</title>
        <authorList>
            <person name="Cooper E.A."/>
            <person name="Brenton Z.W."/>
            <person name="Flinn B.S."/>
            <person name="Jenkins J."/>
            <person name="Shu S."/>
            <person name="Flowers D."/>
            <person name="Luo F."/>
            <person name="Wang Y."/>
            <person name="Xia P."/>
            <person name="Barry K."/>
            <person name="Daum C."/>
            <person name="Lipzen A."/>
            <person name="Yoshinaga Y."/>
            <person name="Schmutz J."/>
            <person name="Saski C."/>
            <person name="Vermerris W."/>
            <person name="Kresovich S."/>
        </authorList>
    </citation>
    <scope>NUCLEOTIDE SEQUENCE</scope>
</reference>
<proteinExistence type="predicted"/>
<gene>
    <name evidence="1" type="ORF">BDA96_05G241400</name>
</gene>